<feature type="compositionally biased region" description="Low complexity" evidence="8">
    <location>
        <begin position="1625"/>
        <end position="1637"/>
    </location>
</feature>
<evidence type="ECO:0000256" key="3">
    <source>
        <dbReference type="ARBA" id="ARBA00022448"/>
    </source>
</evidence>
<sequence>MSTVEAAASLFGSDGDSGPDPFAVIGNEETDTTPPAGLTVHEHGQHDSASYSSDMGQDASSLFAEEIPQGVQPFEQDPWSVAVDHDVSVPVDQVPDNSQYSATGYEQSQERSSPSGYSTTQPQASYVQQPVQGSHSASGAASAYHQYTPESTANSSQYGGSQYLSQPYAPVHGSYDHYKLTANTAPTRASQPPAAPADSQTAYEPYNPMTRSVSQPYSSSAYAAPPKPASPSIPPPPAQVPPAMSAASYRPQKSNAYDPPLPPPKVSKRAVSARAPALGQYPSYGQPSPVPPVPAVPAALPPPSDSTRYGSLSGNVTQPPISHAPPRAQVTRQLTGALGVTSPPEFSQQLPQPSADHYAQRGISHTDAHTSPLVAPPPHRNSPTLPQNSYTQELLDEAPTPKQGSSSSFTECMPVASPSTETYPLPSHDLHLESRAYTSDDMPWDDPESLQTEAIETTSSSLHAVQDPYTPPLPAEHGGLDGSTKPHSSPPSSSPRGKVHQHQDTMIIRGSMLRRSPSHSRDGSNGSNVSSLRSPVKRVSSPLRNAFNSGEQDMYPGPPHPASAYEPSQYTAPNRATSPSSVRSFASHAGSVKSAYSSTAPTAVSSYEPRLHATYERTSSPVFHHSRQTSPAPDPYALTKNVVALVQSENRDRSGSNGSLHSTASMSMGIPSQREVNGFVSKPRPGEPSSYGAVSAYSQELLISPAVRPPYAPSPSLLGSNDPLGRTSTRAPVISFGFGGKMITCFHSSPDLITGYDVALSSRHSTDVRVRVLHKLLPEFALEPSAATYPGPLFSDPGTPVSIVRTGASSQVKTKKARVVKYLEDRIGEISRGTTYMSDGTEKQRTEGKLVLVKLLKIMVENDGALSGSTHIDSAVRTALLPRIAASEGGEISTPGFASCMPNTLGTIPGSNGGHPGTSETPISVSVVLPSALDKIQEFLVRGERRQAYHYALDEKLWAHAMVIASSIDKEAWKDVVNEFLKGELGVHDAQRTVFVGRGKEPVPPPSNGREWLRVVYSLFSGQGPTAVQELIPTNLLARTTATLQVPTPAVVHTTPMSPSFPSPAMAAQIPANALLKWPELVASMISSPLSPEWSATLTALGDYLVSHQQIEAAHVCYLLSPQTSPIGGIGSPSGRIVLIGSRNPHAWLSFYKDTDPIILSEIAEFAFSLKSVTKGQEPFHGLPHLQAYKLIRASYLAEIGEIQAASRYCEAITAAMTHPSHYLNSVLIEQLKGLTDRLIGTPQMAKSGSWIGGKVNKPSLDSIGSWLEGRLTKFIAGEGDEPPPPPVPSKSQVSSLGPFSHFSEISSATTSASPSPPPGVMNQYSMSGVPPPRRPGSAMAVSTSHSHVPIDRASSAMDYYTRKSSSPAPPLTAPLHPPRSAYPYSAHGSGMNGHPMTNGYAPAYGEPLSRKPSLEMTAEEGPEQQQQEAGWWSALNNSDSGPTPTTATFHSVDHFRASSDGFISLMDDPGLAAAPSTSMSNRQPQPSLEDGDDDEDLGFGNNANRRERRQEATESGSSEKLATPAEDIKKTEETKANNPPATASAAPSSWLGRFWRRSETAPGPIKASLGQESAFYYDKDLKRWVNKKAGAETTQPAAPPPPPSRAQTASPARASAPLPHANGASSAPQPARSASAIDLSTSPTAKPPMRVRSNLAPAEATSLPNTPAPSTPTTPLPPPSRPRSQATKRNVRNRYVDVFQQQENAS</sequence>
<feature type="compositionally biased region" description="Pro residues" evidence="8">
    <location>
        <begin position="1667"/>
        <end position="1682"/>
    </location>
</feature>
<keyword evidence="12" id="KW-1185">Reference proteome</keyword>
<comment type="similarity">
    <text evidence="2 7">Belongs to the SEC16 family.</text>
</comment>
<evidence type="ECO:0000259" key="9">
    <source>
        <dbReference type="Pfam" id="PF12931"/>
    </source>
</evidence>
<feature type="compositionally biased region" description="Pro residues" evidence="8">
    <location>
        <begin position="1368"/>
        <end position="1378"/>
    </location>
</feature>
<keyword evidence="7" id="KW-0653">Protein transport</keyword>
<keyword evidence="7" id="KW-0072">Autophagy</keyword>
<feature type="compositionally biased region" description="Basic and acidic residues" evidence="8">
    <location>
        <begin position="1527"/>
        <end position="1536"/>
    </location>
</feature>
<feature type="compositionally biased region" description="Low complexity" evidence="8">
    <location>
        <begin position="212"/>
        <end position="224"/>
    </location>
</feature>
<feature type="compositionally biased region" description="Polar residues" evidence="8">
    <location>
        <begin position="181"/>
        <end position="190"/>
    </location>
</feature>
<dbReference type="GO" id="GO:0006914">
    <property type="term" value="P:autophagy"/>
    <property type="evidence" value="ECO:0007669"/>
    <property type="project" value="UniProtKB-KW"/>
</dbReference>
<keyword evidence="7" id="KW-0472">Membrane</keyword>
<name>A0A9P7JKA5_9AGAM</name>
<feature type="compositionally biased region" description="Low complexity" evidence="8">
    <location>
        <begin position="155"/>
        <end position="166"/>
    </location>
</feature>
<feature type="region of interest" description="Disordered" evidence="8">
    <location>
        <begin position="1276"/>
        <end position="1552"/>
    </location>
</feature>
<keyword evidence="4 7" id="KW-0256">Endoplasmic reticulum</keyword>
<evidence type="ECO:0000313" key="11">
    <source>
        <dbReference type="EMBL" id="KAG1827263.1"/>
    </source>
</evidence>
<evidence type="ECO:0000256" key="4">
    <source>
        <dbReference type="ARBA" id="ARBA00022824"/>
    </source>
</evidence>
<feature type="compositionally biased region" description="Polar residues" evidence="8">
    <location>
        <begin position="47"/>
        <end position="60"/>
    </location>
</feature>
<feature type="compositionally biased region" description="Polar residues" evidence="8">
    <location>
        <begin position="449"/>
        <end position="463"/>
    </location>
</feature>
<feature type="compositionally biased region" description="Polar residues" evidence="8">
    <location>
        <begin position="95"/>
        <end position="131"/>
    </location>
</feature>
<evidence type="ECO:0000256" key="5">
    <source>
        <dbReference type="ARBA" id="ARBA00022892"/>
    </source>
</evidence>
<dbReference type="GO" id="GO:0016192">
    <property type="term" value="P:vesicle-mediated transport"/>
    <property type="evidence" value="ECO:0007669"/>
    <property type="project" value="UniProtKB-KW"/>
</dbReference>
<dbReference type="GO" id="GO:0070971">
    <property type="term" value="C:endoplasmic reticulum exit site"/>
    <property type="evidence" value="ECO:0007669"/>
    <property type="project" value="TreeGrafter"/>
</dbReference>
<feature type="compositionally biased region" description="Pro residues" evidence="8">
    <location>
        <begin position="225"/>
        <end position="240"/>
    </location>
</feature>
<feature type="compositionally biased region" description="Polar residues" evidence="8">
    <location>
        <begin position="523"/>
        <end position="533"/>
    </location>
</feature>
<organism evidence="11 12">
    <name type="scientific">Suillus subaureus</name>
    <dbReference type="NCBI Taxonomy" id="48587"/>
    <lineage>
        <taxon>Eukaryota</taxon>
        <taxon>Fungi</taxon>
        <taxon>Dikarya</taxon>
        <taxon>Basidiomycota</taxon>
        <taxon>Agaricomycotina</taxon>
        <taxon>Agaricomycetes</taxon>
        <taxon>Agaricomycetidae</taxon>
        <taxon>Boletales</taxon>
        <taxon>Suillineae</taxon>
        <taxon>Suillaceae</taxon>
        <taxon>Suillus</taxon>
    </lineage>
</organism>
<evidence type="ECO:0000256" key="8">
    <source>
        <dbReference type="SAM" id="MobiDB-lite"/>
    </source>
</evidence>
<feature type="compositionally biased region" description="Polar residues" evidence="8">
    <location>
        <begin position="655"/>
        <end position="666"/>
    </location>
</feature>
<dbReference type="InterPro" id="IPR024340">
    <property type="entry name" value="Sec16_CCD"/>
</dbReference>
<evidence type="ECO:0000256" key="6">
    <source>
        <dbReference type="ARBA" id="ARBA00024687"/>
    </source>
</evidence>
<dbReference type="Proteomes" id="UP000807769">
    <property type="component" value="Unassembled WGS sequence"/>
</dbReference>
<feature type="compositionally biased region" description="Low complexity" evidence="8">
    <location>
        <begin position="132"/>
        <end position="147"/>
    </location>
</feature>
<feature type="compositionally biased region" description="Polar residues" evidence="8">
    <location>
        <begin position="1435"/>
        <end position="1450"/>
    </location>
</feature>
<dbReference type="PANTHER" id="PTHR13402:SF6">
    <property type="entry name" value="SECRETORY 16, ISOFORM I"/>
    <property type="match status" value="1"/>
</dbReference>
<feature type="compositionally biased region" description="Low complexity" evidence="8">
    <location>
        <begin position="1537"/>
        <end position="1550"/>
    </location>
</feature>
<feature type="compositionally biased region" description="Polar residues" evidence="8">
    <location>
        <begin position="542"/>
        <end position="551"/>
    </location>
</feature>
<protein>
    <recommendedName>
        <fullName evidence="7">Protein transport protein sec16</fullName>
    </recommendedName>
</protein>
<reference evidence="11" key="1">
    <citation type="journal article" date="2020" name="New Phytol.">
        <title>Comparative genomics reveals dynamic genome evolution in host specialist ectomycorrhizal fungi.</title>
        <authorList>
            <person name="Lofgren L.A."/>
            <person name="Nguyen N.H."/>
            <person name="Vilgalys R."/>
            <person name="Ruytinx J."/>
            <person name="Liao H.L."/>
            <person name="Branco S."/>
            <person name="Kuo A."/>
            <person name="LaButti K."/>
            <person name="Lipzen A."/>
            <person name="Andreopoulos W."/>
            <person name="Pangilinan J."/>
            <person name="Riley R."/>
            <person name="Hundley H."/>
            <person name="Na H."/>
            <person name="Barry K."/>
            <person name="Grigoriev I.V."/>
            <person name="Stajich J.E."/>
            <person name="Kennedy P.G."/>
        </authorList>
    </citation>
    <scope>NUCLEOTIDE SEQUENCE</scope>
    <source>
        <strain evidence="11">MN1</strain>
    </source>
</reference>
<evidence type="ECO:0000259" key="10">
    <source>
        <dbReference type="Pfam" id="PF12932"/>
    </source>
</evidence>
<dbReference type="InterPro" id="IPR024298">
    <property type="entry name" value="Sec16_Sec23-bd"/>
</dbReference>
<proteinExistence type="inferred from homology"/>
<dbReference type="Pfam" id="PF12931">
    <property type="entry name" value="TPR_Sec16"/>
    <property type="match status" value="1"/>
</dbReference>
<feature type="compositionally biased region" description="Pro residues" evidence="8">
    <location>
        <begin position="288"/>
        <end position="304"/>
    </location>
</feature>
<comment type="function">
    <text evidence="6 7">Involved in the initiation of assembly of the COPII coat required for the formation of transport vesicles from the endoplasmic reticulum (ER) and the selection of cargo molecules. Also involved in autophagy.</text>
</comment>
<keyword evidence="3 7" id="KW-0813">Transport</keyword>
<dbReference type="GO" id="GO:0007030">
    <property type="term" value="P:Golgi organization"/>
    <property type="evidence" value="ECO:0007669"/>
    <property type="project" value="TreeGrafter"/>
</dbReference>
<dbReference type="GO" id="GO:0070973">
    <property type="term" value="P:protein localization to endoplasmic reticulum exit site"/>
    <property type="evidence" value="ECO:0007669"/>
    <property type="project" value="TreeGrafter"/>
</dbReference>
<accession>A0A9P7JKA5</accession>
<dbReference type="GO" id="GO:0005789">
    <property type="term" value="C:endoplasmic reticulum membrane"/>
    <property type="evidence" value="ECO:0007669"/>
    <property type="project" value="UniProtKB-SubCell"/>
</dbReference>
<comment type="caution">
    <text evidence="11">The sequence shown here is derived from an EMBL/GenBank/DDBJ whole genome shotgun (WGS) entry which is preliminary data.</text>
</comment>
<dbReference type="CDD" id="cd09233">
    <property type="entry name" value="ACE1-Sec16-like"/>
    <property type="match status" value="1"/>
</dbReference>
<dbReference type="OrthoDB" id="8918678at2759"/>
<dbReference type="GO" id="GO:0015031">
    <property type="term" value="P:protein transport"/>
    <property type="evidence" value="ECO:0007669"/>
    <property type="project" value="UniProtKB-KW"/>
</dbReference>
<gene>
    <name evidence="11" type="ORF">BJ212DRAFT_1474432</name>
</gene>
<dbReference type="PANTHER" id="PTHR13402">
    <property type="entry name" value="RGPR-RELATED"/>
    <property type="match status" value="1"/>
</dbReference>
<dbReference type="GO" id="GO:0012507">
    <property type="term" value="C:ER to Golgi transport vesicle membrane"/>
    <property type="evidence" value="ECO:0007669"/>
    <property type="project" value="TreeGrafter"/>
</dbReference>
<feature type="region of interest" description="Disordered" evidence="8">
    <location>
        <begin position="649"/>
        <end position="668"/>
    </location>
</feature>
<evidence type="ECO:0000256" key="7">
    <source>
        <dbReference type="RuleBase" id="RU364101"/>
    </source>
</evidence>
<dbReference type="Gene3D" id="1.25.40.1030">
    <property type="match status" value="1"/>
</dbReference>
<dbReference type="Pfam" id="PF12932">
    <property type="entry name" value="Sec16"/>
    <property type="match status" value="1"/>
</dbReference>
<feature type="compositionally biased region" description="Polar residues" evidence="8">
    <location>
        <begin position="1476"/>
        <end position="1487"/>
    </location>
</feature>
<feature type="region of interest" description="Disordered" evidence="8">
    <location>
        <begin position="1588"/>
        <end position="1707"/>
    </location>
</feature>
<feature type="domain" description="Sec16 central conserved" evidence="10">
    <location>
        <begin position="731"/>
        <end position="864"/>
    </location>
</feature>
<feature type="compositionally biased region" description="Low complexity" evidence="8">
    <location>
        <begin position="1606"/>
        <end position="1618"/>
    </location>
</feature>
<comment type="subcellular location">
    <subcellularLocation>
        <location evidence="1">Endoplasmic reticulum membrane</location>
        <topology evidence="1">Peripheral membrane protein</topology>
        <orientation evidence="1">Cytoplasmic side</orientation>
    </subcellularLocation>
</comment>
<feature type="compositionally biased region" description="Polar residues" evidence="8">
    <location>
        <begin position="307"/>
        <end position="320"/>
    </location>
</feature>
<evidence type="ECO:0000256" key="2">
    <source>
        <dbReference type="ARBA" id="ARBA00005927"/>
    </source>
</evidence>
<feature type="region of interest" description="Disordered" evidence="8">
    <location>
        <begin position="1"/>
        <end position="583"/>
    </location>
</feature>
<dbReference type="RefSeq" id="XP_041200110.1">
    <property type="nucleotide sequence ID" value="XM_041339089.1"/>
</dbReference>
<evidence type="ECO:0000256" key="1">
    <source>
        <dbReference type="ARBA" id="ARBA00004397"/>
    </source>
</evidence>
<keyword evidence="5 7" id="KW-0931">ER-Golgi transport</keyword>
<evidence type="ECO:0000313" key="12">
    <source>
        <dbReference type="Proteomes" id="UP000807769"/>
    </source>
</evidence>
<dbReference type="EMBL" id="JABBWG010000001">
    <property type="protein sequence ID" value="KAG1827263.1"/>
    <property type="molecule type" value="Genomic_DNA"/>
</dbReference>
<dbReference type="GeneID" id="64633105"/>
<feature type="compositionally biased region" description="Polar residues" evidence="8">
    <location>
        <begin position="381"/>
        <end position="392"/>
    </location>
</feature>
<feature type="compositionally biased region" description="Polar residues" evidence="8">
    <location>
        <begin position="566"/>
        <end position="583"/>
    </location>
</feature>
<feature type="domain" description="Sec16 Sec23-binding" evidence="9">
    <location>
        <begin position="936"/>
        <end position="1279"/>
    </location>
</feature>